<dbReference type="PANTHER" id="PTHR30126">
    <property type="entry name" value="HTH-TYPE TRANSCRIPTIONAL REGULATOR"/>
    <property type="match status" value="1"/>
</dbReference>
<dbReference type="InterPro" id="IPR036388">
    <property type="entry name" value="WH-like_DNA-bd_sf"/>
</dbReference>
<reference evidence="6 7" key="1">
    <citation type="submission" date="2019-03" db="EMBL/GenBank/DDBJ databases">
        <title>Genomic Encyclopedia of Type Strains, Phase IV (KMG-IV): sequencing the most valuable type-strain genomes for metagenomic binning, comparative biology and taxonomic classification.</title>
        <authorList>
            <person name="Goeker M."/>
        </authorList>
    </citation>
    <scope>NUCLEOTIDE SEQUENCE [LARGE SCALE GENOMIC DNA]</scope>
    <source>
        <strain evidence="6 7">DSM 25082</strain>
    </source>
</reference>
<evidence type="ECO:0000259" key="5">
    <source>
        <dbReference type="PROSITE" id="PS50931"/>
    </source>
</evidence>
<dbReference type="InterPro" id="IPR000847">
    <property type="entry name" value="LysR_HTH_N"/>
</dbReference>
<dbReference type="OrthoDB" id="9133980at2"/>
<organism evidence="6 7">
    <name type="scientific">Roseateles asaccharophilus</name>
    <dbReference type="NCBI Taxonomy" id="582607"/>
    <lineage>
        <taxon>Bacteria</taxon>
        <taxon>Pseudomonadati</taxon>
        <taxon>Pseudomonadota</taxon>
        <taxon>Betaproteobacteria</taxon>
        <taxon>Burkholderiales</taxon>
        <taxon>Sphaerotilaceae</taxon>
        <taxon>Roseateles</taxon>
    </lineage>
</organism>
<dbReference type="Pfam" id="PF03466">
    <property type="entry name" value="LysR_substrate"/>
    <property type="match status" value="1"/>
</dbReference>
<keyword evidence="3 6" id="KW-0238">DNA-binding</keyword>
<dbReference type="PANTHER" id="PTHR30126:SF97">
    <property type="entry name" value="HTH-TYPE TRANSCRIPTIONAL REGULATOR ABGR"/>
    <property type="match status" value="1"/>
</dbReference>
<dbReference type="InterPro" id="IPR036390">
    <property type="entry name" value="WH_DNA-bd_sf"/>
</dbReference>
<dbReference type="GO" id="GO:0000976">
    <property type="term" value="F:transcription cis-regulatory region binding"/>
    <property type="evidence" value="ECO:0007669"/>
    <property type="project" value="TreeGrafter"/>
</dbReference>
<keyword evidence="2" id="KW-0805">Transcription regulation</keyword>
<gene>
    <name evidence="6" type="ORF">DFR39_101101</name>
</gene>
<dbReference type="Proteomes" id="UP000295357">
    <property type="component" value="Unassembled WGS sequence"/>
</dbReference>
<dbReference type="PRINTS" id="PR00039">
    <property type="entry name" value="HTHLYSR"/>
</dbReference>
<keyword evidence="7" id="KW-1185">Reference proteome</keyword>
<comment type="similarity">
    <text evidence="1">Belongs to the LysR transcriptional regulatory family.</text>
</comment>
<evidence type="ECO:0000256" key="4">
    <source>
        <dbReference type="ARBA" id="ARBA00023163"/>
    </source>
</evidence>
<name>A0A4R6NA58_9BURK</name>
<comment type="caution">
    <text evidence="6">The sequence shown here is derived from an EMBL/GenBank/DDBJ whole genome shotgun (WGS) entry which is preliminary data.</text>
</comment>
<dbReference type="AlphaFoldDB" id="A0A4R6NA58"/>
<dbReference type="Pfam" id="PF00126">
    <property type="entry name" value="HTH_1"/>
    <property type="match status" value="1"/>
</dbReference>
<evidence type="ECO:0000256" key="3">
    <source>
        <dbReference type="ARBA" id="ARBA00023125"/>
    </source>
</evidence>
<proteinExistence type="inferred from homology"/>
<dbReference type="SUPFAM" id="SSF53850">
    <property type="entry name" value="Periplasmic binding protein-like II"/>
    <property type="match status" value="1"/>
</dbReference>
<keyword evidence="4" id="KW-0804">Transcription</keyword>
<dbReference type="Gene3D" id="3.40.190.10">
    <property type="entry name" value="Periplasmic binding protein-like II"/>
    <property type="match status" value="2"/>
</dbReference>
<evidence type="ECO:0000256" key="2">
    <source>
        <dbReference type="ARBA" id="ARBA00023015"/>
    </source>
</evidence>
<dbReference type="SUPFAM" id="SSF46785">
    <property type="entry name" value="Winged helix' DNA-binding domain"/>
    <property type="match status" value="1"/>
</dbReference>
<dbReference type="PROSITE" id="PS50931">
    <property type="entry name" value="HTH_LYSR"/>
    <property type="match status" value="1"/>
</dbReference>
<dbReference type="InterPro" id="IPR005119">
    <property type="entry name" value="LysR_subst-bd"/>
</dbReference>
<feature type="domain" description="HTH lysR-type" evidence="5">
    <location>
        <begin position="20"/>
        <end position="77"/>
    </location>
</feature>
<sequence>MPPEEEVTPEQVEAFVMQRLSLRQLRMLLALSKAGSLSAAADALHVTQPAISKSLGEVERALGKTLFLRRGRSIRATPLGAQMVRLAQRMEQLLRRGSEEAAALMRGASGELLIGATNAALNPLLFDTIARMKEELPQLSLAVRTHALSGMFEDLRQGRLDLVVARQVGDAPPELRAHSVMPVQERVVISSVHPLARERRLSWETLNEQAWIWPLPGTRSRVRRDRFWHQLGLPLPSNVLQTDDLMLTLGLLQRMPLVAIMPSPIARSAALSGAVRLLPLDLDLGLGGLCAWQAEEMSNPFVDRFIELLRQQGGLAAEQGPLSQA</sequence>
<dbReference type="EMBL" id="SNXE01000001">
    <property type="protein sequence ID" value="TDP12629.1"/>
    <property type="molecule type" value="Genomic_DNA"/>
</dbReference>
<evidence type="ECO:0000313" key="6">
    <source>
        <dbReference type="EMBL" id="TDP12629.1"/>
    </source>
</evidence>
<protein>
    <submittedName>
        <fullName evidence="6">DNA-binding transcriptional LysR family regulator</fullName>
    </submittedName>
</protein>
<dbReference type="Gene3D" id="1.10.10.10">
    <property type="entry name" value="Winged helix-like DNA-binding domain superfamily/Winged helix DNA-binding domain"/>
    <property type="match status" value="1"/>
</dbReference>
<evidence type="ECO:0000313" key="7">
    <source>
        <dbReference type="Proteomes" id="UP000295357"/>
    </source>
</evidence>
<dbReference type="GO" id="GO:0003700">
    <property type="term" value="F:DNA-binding transcription factor activity"/>
    <property type="evidence" value="ECO:0007669"/>
    <property type="project" value="InterPro"/>
</dbReference>
<dbReference type="RefSeq" id="WP_133601579.1">
    <property type="nucleotide sequence ID" value="NZ_JAUFPJ010000005.1"/>
</dbReference>
<accession>A0A4R6NA58</accession>
<evidence type="ECO:0000256" key="1">
    <source>
        <dbReference type="ARBA" id="ARBA00009437"/>
    </source>
</evidence>